<feature type="domain" description="Alpha-D-phosphohexomutase alpha/beta/alpha" evidence="10">
    <location>
        <begin position="3"/>
        <end position="138"/>
    </location>
</feature>
<feature type="domain" description="Alpha-D-phosphohexomutase alpha/beta/alpha" evidence="12">
    <location>
        <begin position="260"/>
        <end position="368"/>
    </location>
</feature>
<evidence type="ECO:0000256" key="7">
    <source>
        <dbReference type="RuleBase" id="RU004326"/>
    </source>
</evidence>
<keyword evidence="4 6" id="KW-0460">Magnesium</keyword>
<dbReference type="InterPro" id="IPR036900">
    <property type="entry name" value="A-D-PHexomutase_C_sf"/>
</dbReference>
<comment type="PTM">
    <text evidence="6">Activated by phosphorylation.</text>
</comment>
<dbReference type="GO" id="GO:0008966">
    <property type="term" value="F:phosphoglucosamine mutase activity"/>
    <property type="evidence" value="ECO:0007669"/>
    <property type="project" value="UniProtKB-EC"/>
</dbReference>
<name>A0ABW4RTX4_9ACTN</name>
<dbReference type="InterPro" id="IPR005844">
    <property type="entry name" value="A-D-PHexomutase_a/b/a-I"/>
</dbReference>
<sequence length="450" mass="47028">MARLFGTDGVRGLANKDLTAELALDLSVGAAHVLGEAGVFGAKRPTALVARDPRASGEFLEAAVVAGLASAGVDVVRVGVVPTPGAAFLVNDGNYDLGVMLSASHNPMPDNGIKFFSRGGVKLDDTLEDAIEERMGEEWERPTGAAVGRVTDDHGAVEAYVAHLVRSLGSEGSLEGLKVVLDCANGASSMTAVAAFETQGAEVVAIHNTPDGENINRDCGSTHMGDLQAKVVEVGADLGLAFDGDADRCLACDAEGTLIDGDQILAILALALKEDGKLHSDTVVATIMSNLGFVNAMRENGIRVDQTKVGDRYVLESMNANGFTLGGEQSGHVIMSEFATTGDGVLTGLHIAARMVQTGKSLRELGAVMTRLPQTMINVKDVDKLRAGIDPQIQSAVSAANKELGTTGRVVLRPSGTEPVVRVMVEAETMERAQQVCEELADVVKERVSL</sequence>
<dbReference type="Gene3D" id="3.40.120.10">
    <property type="entry name" value="Alpha-D-Glucose-1,6-Bisphosphate, subunit A, domain 3"/>
    <property type="match status" value="3"/>
</dbReference>
<dbReference type="InterPro" id="IPR005845">
    <property type="entry name" value="A-D-PHexomutase_a/b/a-II"/>
</dbReference>
<dbReference type="InterPro" id="IPR006352">
    <property type="entry name" value="GlmM_bact"/>
</dbReference>
<dbReference type="InterPro" id="IPR005841">
    <property type="entry name" value="Alpha-D-phosphohexomutase_SF"/>
</dbReference>
<evidence type="ECO:0000259" key="11">
    <source>
        <dbReference type="Pfam" id="PF02879"/>
    </source>
</evidence>
<gene>
    <name evidence="6 13" type="primary">glmM</name>
    <name evidence="13" type="ORF">ACFSCS_01485</name>
</gene>
<evidence type="ECO:0000259" key="9">
    <source>
        <dbReference type="Pfam" id="PF00408"/>
    </source>
</evidence>
<dbReference type="PANTHER" id="PTHR42946">
    <property type="entry name" value="PHOSPHOHEXOSE MUTASE"/>
    <property type="match status" value="1"/>
</dbReference>
<dbReference type="PROSITE" id="PS00710">
    <property type="entry name" value="PGM_PMM"/>
    <property type="match status" value="1"/>
</dbReference>
<evidence type="ECO:0000259" key="12">
    <source>
        <dbReference type="Pfam" id="PF02880"/>
    </source>
</evidence>
<evidence type="ECO:0000256" key="6">
    <source>
        <dbReference type="HAMAP-Rule" id="MF_01554"/>
    </source>
</evidence>
<organism evidence="13 14">
    <name type="scientific">Luteococcus peritonei</name>
    <dbReference type="NCBI Taxonomy" id="88874"/>
    <lineage>
        <taxon>Bacteria</taxon>
        <taxon>Bacillati</taxon>
        <taxon>Actinomycetota</taxon>
        <taxon>Actinomycetes</taxon>
        <taxon>Propionibacteriales</taxon>
        <taxon>Propionibacteriaceae</taxon>
        <taxon>Luteococcus</taxon>
    </lineage>
</organism>
<keyword evidence="14" id="KW-1185">Reference proteome</keyword>
<dbReference type="InterPro" id="IPR016066">
    <property type="entry name" value="A-D-PHexomutase_CS"/>
</dbReference>
<dbReference type="InterPro" id="IPR050060">
    <property type="entry name" value="Phosphoglucosamine_mutase"/>
</dbReference>
<dbReference type="Pfam" id="PF02880">
    <property type="entry name" value="PGM_PMM_III"/>
    <property type="match status" value="1"/>
</dbReference>
<dbReference type="HAMAP" id="MF_01554_B">
    <property type="entry name" value="GlmM_B"/>
    <property type="match status" value="1"/>
</dbReference>
<dbReference type="Gene3D" id="3.30.310.50">
    <property type="entry name" value="Alpha-D-phosphohexomutase, C-terminal domain"/>
    <property type="match status" value="1"/>
</dbReference>
<evidence type="ECO:0000256" key="8">
    <source>
        <dbReference type="RuleBase" id="RU004327"/>
    </source>
</evidence>
<evidence type="ECO:0000259" key="10">
    <source>
        <dbReference type="Pfam" id="PF02878"/>
    </source>
</evidence>
<dbReference type="Pfam" id="PF00408">
    <property type="entry name" value="PGM_PMM_IV"/>
    <property type="match status" value="1"/>
</dbReference>
<comment type="cofactor">
    <cofactor evidence="6">
        <name>Mg(2+)</name>
        <dbReference type="ChEBI" id="CHEBI:18420"/>
    </cofactor>
    <text evidence="6">Binds 1 Mg(2+) ion per subunit.</text>
</comment>
<dbReference type="Pfam" id="PF02879">
    <property type="entry name" value="PGM_PMM_II"/>
    <property type="match status" value="1"/>
</dbReference>
<dbReference type="Proteomes" id="UP001597326">
    <property type="component" value="Unassembled WGS sequence"/>
</dbReference>
<comment type="function">
    <text evidence="6 8">Catalyzes the conversion of glucosamine-6-phosphate to glucosamine-1-phosphate.</text>
</comment>
<dbReference type="EMBL" id="JBHUFZ010000003">
    <property type="protein sequence ID" value="MFD1888858.1"/>
    <property type="molecule type" value="Genomic_DNA"/>
</dbReference>
<feature type="binding site" description="via phosphate group" evidence="6">
    <location>
        <position position="104"/>
    </location>
    <ligand>
        <name>Mg(2+)</name>
        <dbReference type="ChEBI" id="CHEBI:18420"/>
    </ligand>
</feature>
<dbReference type="Pfam" id="PF02878">
    <property type="entry name" value="PGM_PMM_I"/>
    <property type="match status" value="1"/>
</dbReference>
<feature type="active site" description="Phosphoserine intermediate" evidence="6">
    <location>
        <position position="104"/>
    </location>
</feature>
<dbReference type="NCBIfam" id="TIGR01455">
    <property type="entry name" value="glmM"/>
    <property type="match status" value="1"/>
</dbReference>
<feature type="domain" description="Alpha-D-phosphohexomutase alpha/beta/alpha" evidence="11">
    <location>
        <begin position="158"/>
        <end position="256"/>
    </location>
</feature>
<evidence type="ECO:0000313" key="14">
    <source>
        <dbReference type="Proteomes" id="UP001597326"/>
    </source>
</evidence>
<protein>
    <recommendedName>
        <fullName evidence="6 8">Phosphoglucosamine mutase</fullName>
        <ecNumber evidence="6 8">5.4.2.10</ecNumber>
    </recommendedName>
</protein>
<dbReference type="PANTHER" id="PTHR42946:SF1">
    <property type="entry name" value="PHOSPHOGLUCOMUTASE (ALPHA-D-GLUCOSE-1,6-BISPHOSPHATE-DEPENDENT)"/>
    <property type="match status" value="1"/>
</dbReference>
<keyword evidence="5 6" id="KW-0413">Isomerase</keyword>
<feature type="binding site" evidence="6">
    <location>
        <position position="245"/>
    </location>
    <ligand>
        <name>Mg(2+)</name>
        <dbReference type="ChEBI" id="CHEBI:18420"/>
    </ligand>
</feature>
<evidence type="ECO:0000313" key="13">
    <source>
        <dbReference type="EMBL" id="MFD1888858.1"/>
    </source>
</evidence>
<dbReference type="EC" id="5.4.2.10" evidence="6 8"/>
<accession>A0ABW4RTX4</accession>
<dbReference type="SUPFAM" id="SSF55957">
    <property type="entry name" value="Phosphoglucomutase, C-terminal domain"/>
    <property type="match status" value="1"/>
</dbReference>
<evidence type="ECO:0000256" key="5">
    <source>
        <dbReference type="ARBA" id="ARBA00023235"/>
    </source>
</evidence>
<feature type="binding site" evidence="6">
    <location>
        <position position="247"/>
    </location>
    <ligand>
        <name>Mg(2+)</name>
        <dbReference type="ChEBI" id="CHEBI:18420"/>
    </ligand>
</feature>
<evidence type="ECO:0000256" key="4">
    <source>
        <dbReference type="ARBA" id="ARBA00022842"/>
    </source>
</evidence>
<proteinExistence type="inferred from homology"/>
<dbReference type="PRINTS" id="PR00509">
    <property type="entry name" value="PGMPMM"/>
</dbReference>
<keyword evidence="3 6" id="KW-0479">Metal-binding</keyword>
<feature type="domain" description="Alpha-D-phosphohexomutase C-terminal" evidence="9">
    <location>
        <begin position="379"/>
        <end position="442"/>
    </location>
</feature>
<dbReference type="InterPro" id="IPR005846">
    <property type="entry name" value="A-D-PHexomutase_a/b/a-III"/>
</dbReference>
<comment type="catalytic activity">
    <reaction evidence="6 8">
        <text>alpha-D-glucosamine 1-phosphate = D-glucosamine 6-phosphate</text>
        <dbReference type="Rhea" id="RHEA:23424"/>
        <dbReference type="ChEBI" id="CHEBI:58516"/>
        <dbReference type="ChEBI" id="CHEBI:58725"/>
        <dbReference type="EC" id="5.4.2.10"/>
    </reaction>
</comment>
<dbReference type="SUPFAM" id="SSF53738">
    <property type="entry name" value="Phosphoglucomutase, first 3 domains"/>
    <property type="match status" value="3"/>
</dbReference>
<comment type="similarity">
    <text evidence="1 6 7">Belongs to the phosphohexose mutase family.</text>
</comment>
<keyword evidence="2 6" id="KW-0597">Phosphoprotein</keyword>
<dbReference type="RefSeq" id="WP_343871939.1">
    <property type="nucleotide sequence ID" value="NZ_BAAAIX010000003.1"/>
</dbReference>
<evidence type="ECO:0000256" key="1">
    <source>
        <dbReference type="ARBA" id="ARBA00010231"/>
    </source>
</evidence>
<feature type="binding site" evidence="6">
    <location>
        <position position="243"/>
    </location>
    <ligand>
        <name>Mg(2+)</name>
        <dbReference type="ChEBI" id="CHEBI:18420"/>
    </ligand>
</feature>
<evidence type="ECO:0000256" key="3">
    <source>
        <dbReference type="ARBA" id="ARBA00022723"/>
    </source>
</evidence>
<dbReference type="InterPro" id="IPR005843">
    <property type="entry name" value="A-D-PHexomutase_C"/>
</dbReference>
<comment type="caution">
    <text evidence="13">The sequence shown here is derived from an EMBL/GenBank/DDBJ whole genome shotgun (WGS) entry which is preliminary data.</text>
</comment>
<feature type="modified residue" description="Phosphoserine" evidence="6">
    <location>
        <position position="104"/>
    </location>
</feature>
<dbReference type="CDD" id="cd05802">
    <property type="entry name" value="GlmM"/>
    <property type="match status" value="1"/>
</dbReference>
<evidence type="ECO:0000256" key="2">
    <source>
        <dbReference type="ARBA" id="ARBA00022553"/>
    </source>
</evidence>
<reference evidence="14" key="1">
    <citation type="journal article" date="2019" name="Int. J. Syst. Evol. Microbiol.">
        <title>The Global Catalogue of Microorganisms (GCM) 10K type strain sequencing project: providing services to taxonomists for standard genome sequencing and annotation.</title>
        <authorList>
            <consortium name="The Broad Institute Genomics Platform"/>
            <consortium name="The Broad Institute Genome Sequencing Center for Infectious Disease"/>
            <person name="Wu L."/>
            <person name="Ma J."/>
        </authorList>
    </citation>
    <scope>NUCLEOTIDE SEQUENCE [LARGE SCALE GENOMIC DNA]</scope>
    <source>
        <strain evidence="14">CAIM 431</strain>
    </source>
</reference>
<dbReference type="InterPro" id="IPR016055">
    <property type="entry name" value="A-D-PHexomutase_a/b/a-I/II/III"/>
</dbReference>